<dbReference type="PANTHER" id="PTHR24292:SF54">
    <property type="entry name" value="CYP9F3-RELATED"/>
    <property type="match status" value="1"/>
</dbReference>
<evidence type="ECO:0000256" key="4">
    <source>
        <dbReference type="ARBA" id="ARBA00004406"/>
    </source>
</evidence>
<dbReference type="InterPro" id="IPR017972">
    <property type="entry name" value="Cyt_P450_CS"/>
</dbReference>
<keyword evidence="12 15" id="KW-0503">Monooxygenase</keyword>
<keyword evidence="9" id="KW-0492">Microsome</keyword>
<dbReference type="GO" id="GO:0016705">
    <property type="term" value="F:oxidoreductase activity, acting on paired donors, with incorporation or reduction of molecular oxygen"/>
    <property type="evidence" value="ECO:0007669"/>
    <property type="project" value="InterPro"/>
</dbReference>
<dbReference type="GO" id="GO:0005789">
    <property type="term" value="C:endoplasmic reticulum membrane"/>
    <property type="evidence" value="ECO:0007669"/>
    <property type="project" value="UniProtKB-SubCell"/>
</dbReference>
<keyword evidence="13" id="KW-0472">Membrane</keyword>
<keyword evidence="6 14" id="KW-0349">Heme</keyword>
<evidence type="ECO:0000256" key="1">
    <source>
        <dbReference type="ARBA" id="ARBA00001971"/>
    </source>
</evidence>
<dbReference type="GO" id="GO:0004497">
    <property type="term" value="F:monooxygenase activity"/>
    <property type="evidence" value="ECO:0007669"/>
    <property type="project" value="UniProtKB-KW"/>
</dbReference>
<evidence type="ECO:0000256" key="12">
    <source>
        <dbReference type="ARBA" id="ARBA00023033"/>
    </source>
</evidence>
<sequence>MHFKNRVQLGSNAFENKNNEFYLRGKKLLGIGLFDKKSTEYFMHLVLDAMKYRKENHIIRPDMINMLMEPRGMLKRDKLKSHNRDFETAVSLLCLIAHEVVENPDVQEKLLQEIQDVDRNLDGKPLTYDVIRKMPLQWTGFLKTGQKLEIRKSDAIWIPALGTHRDPQYYVNPKKFDLERFGKENKDNKRPFTYLPFGLGDRNCIGR</sequence>
<dbReference type="Gene3D" id="1.10.630.10">
    <property type="entry name" value="Cytochrome P450"/>
    <property type="match status" value="1"/>
</dbReference>
<keyword evidence="8" id="KW-0256">Endoplasmic reticulum</keyword>
<dbReference type="GO" id="GO:0005506">
    <property type="term" value="F:iron ion binding"/>
    <property type="evidence" value="ECO:0007669"/>
    <property type="project" value="InterPro"/>
</dbReference>
<reference evidence="16" key="2">
    <citation type="submission" date="2020-05" db="UniProtKB">
        <authorList>
            <consortium name="EnsemblMetazoa"/>
        </authorList>
    </citation>
    <scope>IDENTIFICATION</scope>
    <source>
        <strain evidence="16">IAEA</strain>
    </source>
</reference>
<evidence type="ECO:0000256" key="14">
    <source>
        <dbReference type="PIRSR" id="PIRSR602401-1"/>
    </source>
</evidence>
<dbReference type="Pfam" id="PF00067">
    <property type="entry name" value="p450"/>
    <property type="match status" value="1"/>
</dbReference>
<keyword evidence="7 14" id="KW-0479">Metal-binding</keyword>
<dbReference type="GO" id="GO:0020037">
    <property type="term" value="F:heme binding"/>
    <property type="evidence" value="ECO:0007669"/>
    <property type="project" value="InterPro"/>
</dbReference>
<keyword evidence="10 15" id="KW-0560">Oxidoreductase</keyword>
<keyword evidence="17" id="KW-1185">Reference proteome</keyword>
<dbReference type="InterPro" id="IPR050476">
    <property type="entry name" value="Insect_CytP450_Detox"/>
</dbReference>
<evidence type="ECO:0000313" key="17">
    <source>
        <dbReference type="Proteomes" id="UP000092460"/>
    </source>
</evidence>
<dbReference type="VEuPathDB" id="VectorBase:GPPI023544"/>
<comment type="similarity">
    <text evidence="5 15">Belongs to the cytochrome P450 family.</text>
</comment>
<keyword evidence="11 14" id="KW-0408">Iron</keyword>
<dbReference type="EnsemblMetazoa" id="GPPI023544-RA">
    <property type="protein sequence ID" value="GPPI023544-PA"/>
    <property type="gene ID" value="GPPI023544"/>
</dbReference>
<evidence type="ECO:0000313" key="16">
    <source>
        <dbReference type="EnsemblMetazoa" id="GPPI023544-PA"/>
    </source>
</evidence>
<comment type="subcellular location">
    <subcellularLocation>
        <location evidence="4">Endoplasmic reticulum membrane</location>
        <topology evidence="4">Peripheral membrane protein</topology>
    </subcellularLocation>
    <subcellularLocation>
        <location evidence="3">Microsome membrane</location>
        <topology evidence="3">Peripheral membrane protein</topology>
    </subcellularLocation>
</comment>
<reference evidence="17" key="1">
    <citation type="submission" date="2015-01" db="EMBL/GenBank/DDBJ databases">
        <authorList>
            <person name="Aksoy S."/>
            <person name="Warren W."/>
            <person name="Wilson R.K."/>
        </authorList>
    </citation>
    <scope>NUCLEOTIDE SEQUENCE [LARGE SCALE GENOMIC DNA]</scope>
    <source>
        <strain evidence="17">IAEA</strain>
    </source>
</reference>
<evidence type="ECO:0000256" key="2">
    <source>
        <dbReference type="ARBA" id="ARBA00003690"/>
    </source>
</evidence>
<dbReference type="PRINTS" id="PR00463">
    <property type="entry name" value="EP450I"/>
</dbReference>
<evidence type="ECO:0000256" key="15">
    <source>
        <dbReference type="RuleBase" id="RU000461"/>
    </source>
</evidence>
<feature type="binding site" description="axial binding residue" evidence="14">
    <location>
        <position position="204"/>
    </location>
    <ligand>
        <name>heme</name>
        <dbReference type="ChEBI" id="CHEBI:30413"/>
    </ligand>
    <ligandPart>
        <name>Fe</name>
        <dbReference type="ChEBI" id="CHEBI:18248"/>
    </ligandPart>
</feature>
<proteinExistence type="inferred from homology"/>
<evidence type="ECO:0000256" key="10">
    <source>
        <dbReference type="ARBA" id="ARBA00023002"/>
    </source>
</evidence>
<comment type="function">
    <text evidence="2">May be involved in the metabolism of insect hormones and in the breakdown of synthetic insecticides.</text>
</comment>
<dbReference type="InterPro" id="IPR036396">
    <property type="entry name" value="Cyt_P450_sf"/>
</dbReference>
<dbReference type="STRING" id="67801.A0A1B0BA13"/>
<dbReference type="PRINTS" id="PR00385">
    <property type="entry name" value="P450"/>
</dbReference>
<evidence type="ECO:0000256" key="7">
    <source>
        <dbReference type="ARBA" id="ARBA00022723"/>
    </source>
</evidence>
<organism evidence="16 17">
    <name type="scientific">Glossina palpalis gambiensis</name>
    <dbReference type="NCBI Taxonomy" id="67801"/>
    <lineage>
        <taxon>Eukaryota</taxon>
        <taxon>Metazoa</taxon>
        <taxon>Ecdysozoa</taxon>
        <taxon>Arthropoda</taxon>
        <taxon>Hexapoda</taxon>
        <taxon>Insecta</taxon>
        <taxon>Pterygota</taxon>
        <taxon>Neoptera</taxon>
        <taxon>Endopterygota</taxon>
        <taxon>Diptera</taxon>
        <taxon>Brachycera</taxon>
        <taxon>Muscomorpha</taxon>
        <taxon>Hippoboscoidea</taxon>
        <taxon>Glossinidae</taxon>
        <taxon>Glossina</taxon>
    </lineage>
</organism>
<evidence type="ECO:0008006" key="18">
    <source>
        <dbReference type="Google" id="ProtNLM"/>
    </source>
</evidence>
<protein>
    <recommendedName>
        <fullName evidence="18">Cytochrome P450</fullName>
    </recommendedName>
</protein>
<comment type="cofactor">
    <cofactor evidence="1 14">
        <name>heme</name>
        <dbReference type="ChEBI" id="CHEBI:30413"/>
    </cofactor>
</comment>
<evidence type="ECO:0000256" key="5">
    <source>
        <dbReference type="ARBA" id="ARBA00010617"/>
    </source>
</evidence>
<dbReference type="AlphaFoldDB" id="A0A1B0BA13"/>
<evidence type="ECO:0000256" key="11">
    <source>
        <dbReference type="ARBA" id="ARBA00023004"/>
    </source>
</evidence>
<dbReference type="SUPFAM" id="SSF48264">
    <property type="entry name" value="Cytochrome P450"/>
    <property type="match status" value="1"/>
</dbReference>
<dbReference type="PROSITE" id="PS00086">
    <property type="entry name" value="CYTOCHROME_P450"/>
    <property type="match status" value="1"/>
</dbReference>
<dbReference type="PANTHER" id="PTHR24292">
    <property type="entry name" value="CYTOCHROME P450"/>
    <property type="match status" value="1"/>
</dbReference>
<dbReference type="Proteomes" id="UP000092460">
    <property type="component" value="Unassembled WGS sequence"/>
</dbReference>
<evidence type="ECO:0000256" key="8">
    <source>
        <dbReference type="ARBA" id="ARBA00022824"/>
    </source>
</evidence>
<accession>A0A1B0BA13</accession>
<dbReference type="EMBL" id="JXJN01010678">
    <property type="status" value="NOT_ANNOTATED_CDS"/>
    <property type="molecule type" value="Genomic_DNA"/>
</dbReference>
<evidence type="ECO:0000256" key="13">
    <source>
        <dbReference type="ARBA" id="ARBA00023136"/>
    </source>
</evidence>
<dbReference type="InterPro" id="IPR002401">
    <property type="entry name" value="Cyt_P450_E_grp-I"/>
</dbReference>
<name>A0A1B0BA13_9MUSC</name>
<dbReference type="InterPro" id="IPR001128">
    <property type="entry name" value="Cyt_P450"/>
</dbReference>
<evidence type="ECO:0000256" key="3">
    <source>
        <dbReference type="ARBA" id="ARBA00004174"/>
    </source>
</evidence>
<evidence type="ECO:0000256" key="9">
    <source>
        <dbReference type="ARBA" id="ARBA00022848"/>
    </source>
</evidence>
<evidence type="ECO:0000256" key="6">
    <source>
        <dbReference type="ARBA" id="ARBA00022617"/>
    </source>
</evidence>